<proteinExistence type="predicted"/>
<dbReference type="AlphaFoldDB" id="A0A849KPA6"/>
<evidence type="ECO:0000313" key="1">
    <source>
        <dbReference type="EMBL" id="NNU61487.1"/>
    </source>
</evidence>
<sequence>MSNMKDTFVPPLKTTIWSHEENRVPSLGGLFSVQTLKQAALRIADVRRGTGFQTRDLVGLLVSHAARNKRIAQPRARMRMTLPVNSNTITVRVTIEN</sequence>
<name>A0A849KPA6_9HYPH</name>
<protein>
    <submittedName>
        <fullName evidence="1">Uncharacterized protein</fullName>
    </submittedName>
</protein>
<dbReference type="Proteomes" id="UP000574931">
    <property type="component" value="Unassembled WGS sequence"/>
</dbReference>
<accession>A0A849KPA6</accession>
<evidence type="ECO:0000313" key="2">
    <source>
        <dbReference type="Proteomes" id="UP000574931"/>
    </source>
</evidence>
<organism evidence="1 2">
    <name type="scientific">Ochrobactrum soli</name>
    <dbReference type="NCBI Taxonomy" id="2448455"/>
    <lineage>
        <taxon>Bacteria</taxon>
        <taxon>Pseudomonadati</taxon>
        <taxon>Pseudomonadota</taxon>
        <taxon>Alphaproteobacteria</taxon>
        <taxon>Hyphomicrobiales</taxon>
        <taxon>Brucellaceae</taxon>
        <taxon>Brucella/Ochrobactrum group</taxon>
        <taxon>Ochrobactrum</taxon>
    </lineage>
</organism>
<dbReference type="RefSeq" id="WP_109369182.1">
    <property type="nucleotide sequence ID" value="NZ_JABFCY010000009.1"/>
</dbReference>
<reference evidence="1 2" key="1">
    <citation type="submission" date="2020-05" db="EMBL/GenBank/DDBJ databases">
        <title>Draft Genome Sequence of Ochrobactrum soli Isolated from Stable Fly Gut.</title>
        <authorList>
            <person name="Pileggi M.T."/>
            <person name="Vazhakkala L.J."/>
            <person name="Wong C.N."/>
        </authorList>
    </citation>
    <scope>NUCLEOTIDE SEQUENCE [LARGE SCALE GENOMIC DNA]</scope>
    <source>
        <strain evidence="1 2">MTP-C0764</strain>
    </source>
</reference>
<dbReference type="EMBL" id="JABFCY010000009">
    <property type="protein sequence ID" value="NNU61487.1"/>
    <property type="molecule type" value="Genomic_DNA"/>
</dbReference>
<comment type="caution">
    <text evidence="1">The sequence shown here is derived from an EMBL/GenBank/DDBJ whole genome shotgun (WGS) entry which is preliminary data.</text>
</comment>
<keyword evidence="2" id="KW-1185">Reference proteome</keyword>
<gene>
    <name evidence="1" type="ORF">HKX02_14705</name>
</gene>